<dbReference type="GeneID" id="63779124"/>
<dbReference type="InterPro" id="IPR018306">
    <property type="entry name" value="Phage_T5_Orf172_DNA-bd"/>
</dbReference>
<dbReference type="RefSeq" id="XP_040717594.1">
    <property type="nucleotide sequence ID" value="XM_040862912.1"/>
</dbReference>
<accession>A0A1Y2E5Y4</accession>
<dbReference type="Pfam" id="PF10544">
    <property type="entry name" value="T5orf172"/>
    <property type="match status" value="1"/>
</dbReference>
<feature type="domain" description="Bacteriophage T5 Orf172 DNA-binding" evidence="1">
    <location>
        <begin position="563"/>
        <end position="639"/>
    </location>
</feature>
<name>A0A1Y2E5Y4_9PEZI</name>
<proteinExistence type="predicted"/>
<protein>
    <recommendedName>
        <fullName evidence="1">Bacteriophage T5 Orf172 DNA-binding domain-containing protein</fullName>
    </recommendedName>
</protein>
<keyword evidence="3" id="KW-1185">Reference proteome</keyword>
<dbReference type="Proteomes" id="UP000193689">
    <property type="component" value="Unassembled WGS sequence"/>
</dbReference>
<dbReference type="STRING" id="1141098.A0A1Y2E5Y4"/>
<evidence type="ECO:0000259" key="1">
    <source>
        <dbReference type="Pfam" id="PF10544"/>
    </source>
</evidence>
<dbReference type="EMBL" id="MCFJ01000004">
    <property type="protein sequence ID" value="ORY66970.1"/>
    <property type="molecule type" value="Genomic_DNA"/>
</dbReference>
<sequence>MPNYHEADVYQLSKHIRDVEHLKEILEISSECTNCFAFAPKSAFPGQCSRVLGRGRSLTIRGRMNDLLKAINSSKGEEDEGVLLRLRDVARAAICMPGHVVPVFKHGYSYATQEAYVEALLQSRLRSYHSSITAVEKIEDTKTIGKGDDVVSINPSASTRFDSNSATKFEPGASLEEIIDEDKYNELSHDNTIETTTIVNYEAKRHVASAMRDALCGQTGTEASRPLYEQPPPRTPERPLLQYLSSPSTYDASSPESVISEEPTRLFDLSDSYIPEETPLKEDATVEASFLGKVLSESPLARPAYLSKTGKTVDRHNDLSYEHASSEITEIRALPALPPPLIKYTSVGDDEAPDGCGEDEVVSTNTCENSRHADSVVQYPILRRRHSHSHLGSNCSKLDNSCPRSNVGPPALKLRLFRKQSMDLEDFQWWENSIYGPRSDYEEDQAYNLQRFRSRPTRKGIDGNMPTLGTKREMRFGEWKTQNNMHRPIHGIIHRIRESLTNTTHVSGYVYCFRERSNLDFRKIGYVEAEPPTAYRHQDGCLNSMFWQQSFVGLDEEKAPPEVQERLDTWGKICSLDAVHEFSIFMPCAVRSMEALIHKSLHKYHRKVVECRRADCTTQHQEWFQLEKHAARDVVHLWRTFSQSEPYGQSGVLCEFWSNKSWEMYKASFFDRSNVKAWMESHLKSAIEQARQAKDKKRIEKFHEDLLRLKYDRNRSEKYILRVGTI</sequence>
<reference evidence="2 3" key="1">
    <citation type="submission" date="2016-07" db="EMBL/GenBank/DDBJ databases">
        <title>Pervasive Adenine N6-methylation of Active Genes in Fungi.</title>
        <authorList>
            <consortium name="DOE Joint Genome Institute"/>
            <person name="Mondo S.J."/>
            <person name="Dannebaum R.O."/>
            <person name="Kuo R.C."/>
            <person name="Labutti K."/>
            <person name="Haridas S."/>
            <person name="Kuo A."/>
            <person name="Salamov A."/>
            <person name="Ahrendt S.R."/>
            <person name="Lipzen A."/>
            <person name="Sullivan W."/>
            <person name="Andreopoulos W.B."/>
            <person name="Clum A."/>
            <person name="Lindquist E."/>
            <person name="Daum C."/>
            <person name="Ramamoorthy G.K."/>
            <person name="Gryganskyi A."/>
            <person name="Culley D."/>
            <person name="Magnuson J.K."/>
            <person name="James T.Y."/>
            <person name="O'Malley M.A."/>
            <person name="Stajich J.E."/>
            <person name="Spatafora J.W."/>
            <person name="Visel A."/>
            <person name="Grigoriev I.V."/>
        </authorList>
    </citation>
    <scope>NUCLEOTIDE SEQUENCE [LARGE SCALE GENOMIC DNA]</scope>
    <source>
        <strain evidence="2 3">CBS 129021</strain>
    </source>
</reference>
<comment type="caution">
    <text evidence="2">The sequence shown here is derived from an EMBL/GenBank/DDBJ whole genome shotgun (WGS) entry which is preliminary data.</text>
</comment>
<gene>
    <name evidence="2" type="ORF">BCR38DRAFT_472501</name>
</gene>
<dbReference type="InParanoid" id="A0A1Y2E5Y4"/>
<evidence type="ECO:0000313" key="3">
    <source>
        <dbReference type="Proteomes" id="UP000193689"/>
    </source>
</evidence>
<organism evidence="2 3">
    <name type="scientific">Pseudomassariella vexata</name>
    <dbReference type="NCBI Taxonomy" id="1141098"/>
    <lineage>
        <taxon>Eukaryota</taxon>
        <taxon>Fungi</taxon>
        <taxon>Dikarya</taxon>
        <taxon>Ascomycota</taxon>
        <taxon>Pezizomycotina</taxon>
        <taxon>Sordariomycetes</taxon>
        <taxon>Xylariomycetidae</taxon>
        <taxon>Amphisphaeriales</taxon>
        <taxon>Pseudomassariaceae</taxon>
        <taxon>Pseudomassariella</taxon>
    </lineage>
</organism>
<dbReference type="AlphaFoldDB" id="A0A1Y2E5Y4"/>
<evidence type="ECO:0000313" key="2">
    <source>
        <dbReference type="EMBL" id="ORY66970.1"/>
    </source>
</evidence>
<dbReference type="OrthoDB" id="3511049at2759"/>